<dbReference type="Proteomes" id="UP001500689">
    <property type="component" value="Unassembled WGS sequence"/>
</dbReference>
<evidence type="ECO:0000256" key="1">
    <source>
        <dbReference type="ARBA" id="ARBA00006787"/>
    </source>
</evidence>
<sequence length="435" mass="48273">MTTTDFHLTGHYAPVHDELTAYDLPVTGTLPPELTGWYLRNGPNPRQDNSHWFTGDGMVHGVRLEHGRAAWYRNRWVRTESFDRPDRLLYHEDGSRNLRASVANTHVVNHAGRTLALVESSLPYEISRELDTVGVYDFDGALADSMTAHPKICPETGELHFFGYGSITAPHVSYYRADASGKLVVRQPIDVPGLTMMHDFALTRANVVFFDLPVVFDRTMADEGMPYRWSDSYGARLGLLRRDDPAAGVRWLSVDPCYVFHTLNAHDTPDGRIVLHVVRYDHMFRPGRPTPDGQLWRWTIDPAAGTVTEDRLDERSGEFPRIDDRLAGLDARFGHLTGSADAAGRIALRRHDLHTGATTEHRFARGQVPGEAAFVPADGTPGGAGWLLSYVYDAAEDRSDLVVLDAQDVAAAPVATVHLPARVPAGFHGNWLPEG</sequence>
<evidence type="ECO:0000256" key="2">
    <source>
        <dbReference type="ARBA" id="ARBA00022723"/>
    </source>
</evidence>
<dbReference type="EC" id="1.13.11.-" evidence="5"/>
<comment type="similarity">
    <text evidence="1 5">Belongs to the carotenoid oxygenase family.</text>
</comment>
<dbReference type="RefSeq" id="WP_344865818.1">
    <property type="nucleotide sequence ID" value="NZ_BAAAZN010000015.1"/>
</dbReference>
<evidence type="ECO:0000313" key="7">
    <source>
        <dbReference type="Proteomes" id="UP001500689"/>
    </source>
</evidence>
<evidence type="ECO:0000256" key="4">
    <source>
        <dbReference type="ARBA" id="ARBA00023004"/>
    </source>
</evidence>
<keyword evidence="4 5" id="KW-0408">Iron</keyword>
<dbReference type="InterPro" id="IPR004294">
    <property type="entry name" value="Carotenoid_Oase"/>
</dbReference>
<accession>A0ABP6XPY3</accession>
<dbReference type="PANTHER" id="PTHR10543">
    <property type="entry name" value="BETA-CAROTENE DIOXYGENASE"/>
    <property type="match status" value="1"/>
</dbReference>
<comment type="cofactor">
    <cofactor evidence="5">
        <name>Fe(2+)</name>
        <dbReference type="ChEBI" id="CHEBI:29033"/>
    </cofactor>
    <text evidence="5">Binds 1 Fe(2+) ion per subunit.</text>
</comment>
<organism evidence="6 7">
    <name type="scientific">Amycolatopsis ultiminotia</name>
    <dbReference type="NCBI Taxonomy" id="543629"/>
    <lineage>
        <taxon>Bacteria</taxon>
        <taxon>Bacillati</taxon>
        <taxon>Actinomycetota</taxon>
        <taxon>Actinomycetes</taxon>
        <taxon>Pseudonocardiales</taxon>
        <taxon>Pseudonocardiaceae</taxon>
        <taxon>Amycolatopsis</taxon>
    </lineage>
</organism>
<dbReference type="PANTHER" id="PTHR10543:SF89">
    <property type="entry name" value="CAROTENOID 9,10(9',10')-CLEAVAGE DIOXYGENASE 1"/>
    <property type="match status" value="1"/>
</dbReference>
<comment type="caution">
    <text evidence="6">The sequence shown here is derived from an EMBL/GenBank/DDBJ whole genome shotgun (WGS) entry which is preliminary data.</text>
</comment>
<dbReference type="Pfam" id="PF03055">
    <property type="entry name" value="RPE65"/>
    <property type="match status" value="1"/>
</dbReference>
<keyword evidence="5" id="KW-0223">Dioxygenase</keyword>
<keyword evidence="2 5" id="KW-0479">Metal-binding</keyword>
<name>A0ABP6XPY3_9PSEU</name>
<evidence type="ECO:0000313" key="6">
    <source>
        <dbReference type="EMBL" id="GAA3568145.1"/>
    </source>
</evidence>
<keyword evidence="3 5" id="KW-0560">Oxidoreductase</keyword>
<proteinExistence type="inferred from homology"/>
<evidence type="ECO:0000256" key="5">
    <source>
        <dbReference type="RuleBase" id="RU364048"/>
    </source>
</evidence>
<protein>
    <recommendedName>
        <fullName evidence="5">Dioxygenase</fullName>
        <ecNumber evidence="5">1.13.11.-</ecNumber>
    </recommendedName>
</protein>
<gene>
    <name evidence="6" type="ORF">GCM10022222_60080</name>
</gene>
<evidence type="ECO:0000256" key="3">
    <source>
        <dbReference type="ARBA" id="ARBA00023002"/>
    </source>
</evidence>
<dbReference type="EMBL" id="BAAAZN010000015">
    <property type="protein sequence ID" value="GAA3568145.1"/>
    <property type="molecule type" value="Genomic_DNA"/>
</dbReference>
<reference evidence="7" key="1">
    <citation type="journal article" date="2019" name="Int. J. Syst. Evol. Microbiol.">
        <title>The Global Catalogue of Microorganisms (GCM) 10K type strain sequencing project: providing services to taxonomists for standard genome sequencing and annotation.</title>
        <authorList>
            <consortium name="The Broad Institute Genomics Platform"/>
            <consortium name="The Broad Institute Genome Sequencing Center for Infectious Disease"/>
            <person name="Wu L."/>
            <person name="Ma J."/>
        </authorList>
    </citation>
    <scope>NUCLEOTIDE SEQUENCE [LARGE SCALE GENOMIC DNA]</scope>
    <source>
        <strain evidence="7">JCM 16898</strain>
    </source>
</reference>
<keyword evidence="7" id="KW-1185">Reference proteome</keyword>